<evidence type="ECO:0000313" key="6">
    <source>
        <dbReference type="Proteomes" id="UP000234331"/>
    </source>
</evidence>
<dbReference type="Gene3D" id="3.40.50.10810">
    <property type="entry name" value="Tandem AAA-ATPase domain"/>
    <property type="match status" value="1"/>
</dbReference>
<feature type="domain" description="Helicase ATP-binding" evidence="3">
    <location>
        <begin position="482"/>
        <end position="642"/>
    </location>
</feature>
<keyword evidence="5" id="KW-0547">Nucleotide-binding</keyword>
<keyword evidence="1" id="KW-0378">Hydrolase</keyword>
<feature type="region of interest" description="Disordered" evidence="2">
    <location>
        <begin position="897"/>
        <end position="927"/>
    </location>
</feature>
<dbReference type="GO" id="GO:0005524">
    <property type="term" value="F:ATP binding"/>
    <property type="evidence" value="ECO:0007669"/>
    <property type="project" value="InterPro"/>
</dbReference>
<dbReference type="InterPro" id="IPR038718">
    <property type="entry name" value="SNF2-like_sf"/>
</dbReference>
<dbReference type="PANTHER" id="PTHR10799">
    <property type="entry name" value="SNF2/RAD54 HELICASE FAMILY"/>
    <property type="match status" value="1"/>
</dbReference>
<dbReference type="Pfam" id="PF00176">
    <property type="entry name" value="SNF2-rel_dom"/>
    <property type="match status" value="1"/>
</dbReference>
<dbReference type="PROSITE" id="PS51192">
    <property type="entry name" value="HELICASE_ATP_BIND_1"/>
    <property type="match status" value="1"/>
</dbReference>
<dbReference type="CDD" id="cd17919">
    <property type="entry name" value="DEXHc_Snf"/>
    <property type="match status" value="1"/>
</dbReference>
<dbReference type="GO" id="GO:0016787">
    <property type="term" value="F:hydrolase activity"/>
    <property type="evidence" value="ECO:0007669"/>
    <property type="project" value="UniProtKB-KW"/>
</dbReference>
<dbReference type="InterPro" id="IPR000330">
    <property type="entry name" value="SNF2_N"/>
</dbReference>
<dbReference type="InterPro" id="IPR014001">
    <property type="entry name" value="Helicase_ATP-bd"/>
</dbReference>
<evidence type="ECO:0000313" key="5">
    <source>
        <dbReference type="EMBL" id="SNQ51022.1"/>
    </source>
</evidence>
<organism evidence="5 6">
    <name type="scientific">Frankia canadensis</name>
    <dbReference type="NCBI Taxonomy" id="1836972"/>
    <lineage>
        <taxon>Bacteria</taxon>
        <taxon>Bacillati</taxon>
        <taxon>Actinomycetota</taxon>
        <taxon>Actinomycetes</taxon>
        <taxon>Frankiales</taxon>
        <taxon>Frankiaceae</taxon>
        <taxon>Frankia</taxon>
    </lineage>
</organism>
<dbReference type="InterPro" id="IPR001650">
    <property type="entry name" value="Helicase_C-like"/>
</dbReference>
<proteinExistence type="predicted"/>
<feature type="compositionally biased region" description="Low complexity" evidence="2">
    <location>
        <begin position="399"/>
        <end position="417"/>
    </location>
</feature>
<dbReference type="SUPFAM" id="SSF52540">
    <property type="entry name" value="P-loop containing nucleoside triphosphate hydrolases"/>
    <property type="match status" value="2"/>
</dbReference>
<feature type="domain" description="Helicase C-terminal" evidence="4">
    <location>
        <begin position="723"/>
        <end position="886"/>
    </location>
</feature>
<evidence type="ECO:0000259" key="4">
    <source>
        <dbReference type="PROSITE" id="PS51194"/>
    </source>
</evidence>
<sequence length="927" mass="99402">MFAATSRGRTDQMNRTERHQLAQTIARVGGWAEQASALLARRARITEQVSAAAGELRRAVVEVPRDGTPAWQVLPLRGEDDARLGALARAARVPDLTDRAAHYLDQLTGEIPDAVHRARAVLGARRLVSGRARRDAGEQAAAFLDQYEAWGIEHGLAAILAELTPDQDGTRGIGGADALADDVGLARHLALAVAPGQRARLVDGIEVAGLARANAVIARALGDEAGYRAAAARAGERIRRAETRRVLTAMPVARLREATRDRLSITPLTEAGITVVQQVIEHGARLEHVPGIGPTLATRLRGAAQTLWQTTYDEMPVRIDIRHRTEATTELLRRLGAWDATRRLRGATWDLDRARELTGLADALERHPAQLVVFPVAHLSAADLLAGVHAVLARAATVAPTSTAPTSTAPTSTAPSADPWDDFLHRPADYFGMLAELGFAPEDEARTHGDLPEEIVEAVRALSLNTEHLTVGTLRGYQSFGARFALVQRRVILGDEMGLGKTVEALAVLAHLRSQGHHHGLVVCPAAVVTNWVREIAAKSTLRPHRLHGPGRSSAVGDWRRGGGVAVTTYETLGWLSPHLDGVELGCVVVDEAHYIKNPQTKRSGAAAAVLDRAERALLLTGTPLENRLDDFAALVRYVQPGLVVDTSGLSPRLFRRQVAPAYLRRNQEDVLTELPELVEVDEVLPMSGADRAAYRAAVDAGAFMAMRQAAMTAGEHSQKVARLVEIVAEAEANGRRVLVFSHFRGVLDLVARVLPGPVFGPLTGSVPAARRQQVVDEFAAAGHGAVLVAQIVAGGVGLNIQAASVVILCEPQLKPTIEWQAIARAHRMGQVESVQVHRLLSDQGVDQRIGEILARKRALFDDFARESATASSAPEAFDVSEADLAREIVAAERERLFSAANGPDGPGRPASGVGVEVGRADEEDVP</sequence>
<gene>
    <name evidence="5" type="ORF">FRACA_60008</name>
</gene>
<evidence type="ECO:0000259" key="3">
    <source>
        <dbReference type="PROSITE" id="PS51192"/>
    </source>
</evidence>
<dbReference type="GO" id="GO:0004386">
    <property type="term" value="F:helicase activity"/>
    <property type="evidence" value="ECO:0007669"/>
    <property type="project" value="UniProtKB-KW"/>
</dbReference>
<accession>A0A2I2KZC5</accession>
<dbReference type="CDD" id="cd18793">
    <property type="entry name" value="SF2_C_SNF"/>
    <property type="match status" value="1"/>
</dbReference>
<reference evidence="5 6" key="1">
    <citation type="submission" date="2017-06" db="EMBL/GenBank/DDBJ databases">
        <authorList>
            <person name="Kim H.J."/>
            <person name="Triplett B.A."/>
        </authorList>
    </citation>
    <scope>NUCLEOTIDE SEQUENCE [LARGE SCALE GENOMIC DNA]</scope>
    <source>
        <strain evidence="5">FRACA_ARgP5</strain>
    </source>
</reference>
<dbReference type="InterPro" id="IPR027417">
    <property type="entry name" value="P-loop_NTPase"/>
</dbReference>
<dbReference type="AlphaFoldDB" id="A0A2I2KZC5"/>
<dbReference type="Proteomes" id="UP000234331">
    <property type="component" value="Unassembled WGS sequence"/>
</dbReference>
<dbReference type="InterPro" id="IPR049730">
    <property type="entry name" value="SNF2/RAD54-like_C"/>
</dbReference>
<feature type="region of interest" description="Disordered" evidence="2">
    <location>
        <begin position="399"/>
        <end position="418"/>
    </location>
</feature>
<dbReference type="SMART" id="SM00490">
    <property type="entry name" value="HELICc"/>
    <property type="match status" value="1"/>
</dbReference>
<dbReference type="PROSITE" id="PS51194">
    <property type="entry name" value="HELICASE_CTER"/>
    <property type="match status" value="1"/>
</dbReference>
<dbReference type="SMART" id="SM00487">
    <property type="entry name" value="DEXDc"/>
    <property type="match status" value="1"/>
</dbReference>
<protein>
    <submittedName>
        <fullName evidence="5">DNA/RNA helicase, superfamily II, SNF2 family</fullName>
    </submittedName>
</protein>
<keyword evidence="5" id="KW-0067">ATP-binding</keyword>
<evidence type="ECO:0000256" key="2">
    <source>
        <dbReference type="SAM" id="MobiDB-lite"/>
    </source>
</evidence>
<name>A0A2I2KZC5_9ACTN</name>
<keyword evidence="5" id="KW-0347">Helicase</keyword>
<keyword evidence="6" id="KW-1185">Reference proteome</keyword>
<dbReference type="Gene3D" id="3.40.50.300">
    <property type="entry name" value="P-loop containing nucleotide triphosphate hydrolases"/>
    <property type="match status" value="1"/>
</dbReference>
<dbReference type="EMBL" id="FZMO01000525">
    <property type="protein sequence ID" value="SNQ51022.1"/>
    <property type="molecule type" value="Genomic_DNA"/>
</dbReference>
<evidence type="ECO:0000256" key="1">
    <source>
        <dbReference type="ARBA" id="ARBA00022801"/>
    </source>
</evidence>